<name>A0A558BZD0_9BACT</name>
<evidence type="ECO:0000259" key="4">
    <source>
        <dbReference type="PROSITE" id="PS50977"/>
    </source>
</evidence>
<dbReference type="InterPro" id="IPR009057">
    <property type="entry name" value="Homeodomain-like_sf"/>
</dbReference>
<dbReference type="SUPFAM" id="SSF46689">
    <property type="entry name" value="Homeodomain-like"/>
    <property type="match status" value="1"/>
</dbReference>
<dbReference type="Pfam" id="PF00440">
    <property type="entry name" value="TetR_N"/>
    <property type="match status" value="1"/>
</dbReference>
<evidence type="ECO:0000256" key="1">
    <source>
        <dbReference type="ARBA" id="ARBA00023125"/>
    </source>
</evidence>
<accession>A0A558BZD0</accession>
<dbReference type="InterPro" id="IPR001647">
    <property type="entry name" value="HTH_TetR"/>
</dbReference>
<dbReference type="OrthoDB" id="3784817at2"/>
<dbReference type="PANTHER" id="PTHR30055:SF223">
    <property type="entry name" value="HTH-TYPE TRANSCRIPTIONAL REGULATOR UIDR"/>
    <property type="match status" value="1"/>
</dbReference>
<dbReference type="EMBL" id="VMRJ01000002">
    <property type="protein sequence ID" value="TVT41832.1"/>
    <property type="molecule type" value="Genomic_DNA"/>
</dbReference>
<gene>
    <name evidence="5" type="ORF">FNT36_10445</name>
</gene>
<dbReference type="InterPro" id="IPR050109">
    <property type="entry name" value="HTH-type_TetR-like_transc_reg"/>
</dbReference>
<dbReference type="PROSITE" id="PS50977">
    <property type="entry name" value="HTH_TETR_2"/>
    <property type="match status" value="1"/>
</dbReference>
<reference evidence="5 6" key="1">
    <citation type="submission" date="2019-07" db="EMBL/GenBank/DDBJ databases">
        <title>Hymenobacter sp. straun FUR1 Genome sequencing and assembly.</title>
        <authorList>
            <person name="Chhetri G."/>
        </authorList>
    </citation>
    <scope>NUCLEOTIDE SEQUENCE [LARGE SCALE GENOMIC DNA]</scope>
    <source>
        <strain evidence="5 6">Fur1</strain>
    </source>
</reference>
<sequence length="207" mass="22070">MAHPSDAEAPKPTASRLSKEERRRQLLDTALVIIRKEGADRLTLGYLATRAGVSKPITYEHFSTRFGLLTALYKLLDEQQLQALQEALLRVQEHLQDTAHVLATAYIHCAVDTGGELHAVRAALAGSEEMGAVQQELLAGYVQLFSATLAPHSSLPPAALHRCCVGLVGAGESLCALMLSGQCSEQEAATAFSSLIQGGLLTSSPQP</sequence>
<dbReference type="Gene3D" id="1.10.357.10">
    <property type="entry name" value="Tetracycline Repressor, domain 2"/>
    <property type="match status" value="1"/>
</dbReference>
<evidence type="ECO:0000313" key="6">
    <source>
        <dbReference type="Proteomes" id="UP000317624"/>
    </source>
</evidence>
<evidence type="ECO:0000313" key="5">
    <source>
        <dbReference type="EMBL" id="TVT41832.1"/>
    </source>
</evidence>
<dbReference type="Proteomes" id="UP000317624">
    <property type="component" value="Unassembled WGS sequence"/>
</dbReference>
<dbReference type="GO" id="GO:0003700">
    <property type="term" value="F:DNA-binding transcription factor activity"/>
    <property type="evidence" value="ECO:0007669"/>
    <property type="project" value="TreeGrafter"/>
</dbReference>
<feature type="domain" description="HTH tetR-type" evidence="4">
    <location>
        <begin position="20"/>
        <end position="80"/>
    </location>
</feature>
<comment type="caution">
    <text evidence="5">The sequence shown here is derived from an EMBL/GenBank/DDBJ whole genome shotgun (WGS) entry which is preliminary data.</text>
</comment>
<keyword evidence="1 2" id="KW-0238">DNA-binding</keyword>
<dbReference type="PANTHER" id="PTHR30055">
    <property type="entry name" value="HTH-TYPE TRANSCRIPTIONAL REGULATOR RUTR"/>
    <property type="match status" value="1"/>
</dbReference>
<dbReference type="GO" id="GO:0000976">
    <property type="term" value="F:transcription cis-regulatory region binding"/>
    <property type="evidence" value="ECO:0007669"/>
    <property type="project" value="TreeGrafter"/>
</dbReference>
<feature type="DNA-binding region" description="H-T-H motif" evidence="2">
    <location>
        <begin position="43"/>
        <end position="62"/>
    </location>
</feature>
<evidence type="ECO:0000256" key="2">
    <source>
        <dbReference type="PROSITE-ProRule" id="PRU00335"/>
    </source>
</evidence>
<proteinExistence type="predicted"/>
<dbReference type="RefSeq" id="WP_144847189.1">
    <property type="nucleotide sequence ID" value="NZ_VMRJ01000002.1"/>
</dbReference>
<feature type="region of interest" description="Disordered" evidence="3">
    <location>
        <begin position="1"/>
        <end position="22"/>
    </location>
</feature>
<dbReference type="AlphaFoldDB" id="A0A558BZD0"/>
<organism evidence="5 6">
    <name type="scientific">Hymenobacter setariae</name>
    <dbReference type="NCBI Taxonomy" id="2594794"/>
    <lineage>
        <taxon>Bacteria</taxon>
        <taxon>Pseudomonadati</taxon>
        <taxon>Bacteroidota</taxon>
        <taxon>Cytophagia</taxon>
        <taxon>Cytophagales</taxon>
        <taxon>Hymenobacteraceae</taxon>
        <taxon>Hymenobacter</taxon>
    </lineage>
</organism>
<evidence type="ECO:0000256" key="3">
    <source>
        <dbReference type="SAM" id="MobiDB-lite"/>
    </source>
</evidence>
<dbReference type="PRINTS" id="PR00455">
    <property type="entry name" value="HTHTETR"/>
</dbReference>
<keyword evidence="6" id="KW-1185">Reference proteome</keyword>
<protein>
    <submittedName>
        <fullName evidence="5">TetR/AcrR family transcriptional regulator</fullName>
    </submittedName>
</protein>